<dbReference type="InterPro" id="IPR000653">
    <property type="entry name" value="DegT/StrS_aminotransferase"/>
</dbReference>
<evidence type="ECO:0000313" key="7">
    <source>
        <dbReference type="Proteomes" id="UP000294848"/>
    </source>
</evidence>
<evidence type="ECO:0000256" key="1">
    <source>
        <dbReference type="ARBA" id="ARBA00022898"/>
    </source>
</evidence>
<dbReference type="AlphaFoldDB" id="A0A4R6GSR3"/>
<dbReference type="CDD" id="cd00616">
    <property type="entry name" value="AHBA_syn"/>
    <property type="match status" value="1"/>
</dbReference>
<sequence>MKKLNNTIYVTQPSLPELDEFIPYLQQIWDNKILTNNGPFHQQLEKELADFLGVPYISLFANGTLALVTALQVLRITGEVITTPYSFVATTHSLWWNNIKPVFVDIEPEFGNINPEKIEAAITPKTTAILPVHVYGNPCKVERIQEIADIYGLKVIYDAAHCFGVNYKEKGICNFGDLSILSFHATKVFNTMEGGAIICHDKATKKRIDYLKNFGFAGETTIMAPGINSKMNEMQAALGLVQLKHYQENIAKRKAIVDIYRKELTTINGITILPMPEYTDSNHAYFPIFVDEKNYGMTRDQLYERLKQNNIFGRRYFYPLISEFPMYKELDSANPTNLPFARKLANQVICLPLYPEIKPACIFNICNIINNAK</sequence>
<dbReference type="GO" id="GO:0000271">
    <property type="term" value="P:polysaccharide biosynthetic process"/>
    <property type="evidence" value="ECO:0007669"/>
    <property type="project" value="TreeGrafter"/>
</dbReference>
<dbReference type="PIRSF" id="PIRSF000390">
    <property type="entry name" value="PLP_StrS"/>
    <property type="match status" value="1"/>
</dbReference>
<dbReference type="RefSeq" id="WP_133465994.1">
    <property type="nucleotide sequence ID" value="NZ_SNWI01000008.1"/>
</dbReference>
<comment type="caution">
    <text evidence="6">The sequence shown here is derived from an EMBL/GenBank/DDBJ whole genome shotgun (WGS) entry which is preliminary data.</text>
</comment>
<dbReference type="EMBL" id="SNWI01000008">
    <property type="protein sequence ID" value="TDN98217.1"/>
    <property type="molecule type" value="Genomic_DNA"/>
</dbReference>
<dbReference type="GO" id="GO:0030170">
    <property type="term" value="F:pyridoxal phosphate binding"/>
    <property type="evidence" value="ECO:0007669"/>
    <property type="project" value="TreeGrafter"/>
</dbReference>
<keyword evidence="1 4" id="KW-0663">Pyridoxal phosphate</keyword>
<dbReference type="SUPFAM" id="SSF53383">
    <property type="entry name" value="PLP-dependent transferases"/>
    <property type="match status" value="1"/>
</dbReference>
<dbReference type="PANTHER" id="PTHR30244:SF9">
    <property type="entry name" value="PROTEIN RV3402C"/>
    <property type="match status" value="1"/>
</dbReference>
<accession>A0A4R6GSR3</accession>
<organism evidence="6 7">
    <name type="scientific">Sunxiuqinia elliptica</name>
    <dbReference type="NCBI Taxonomy" id="655355"/>
    <lineage>
        <taxon>Bacteria</taxon>
        <taxon>Pseudomonadati</taxon>
        <taxon>Bacteroidota</taxon>
        <taxon>Bacteroidia</taxon>
        <taxon>Marinilabiliales</taxon>
        <taxon>Prolixibacteraceae</taxon>
        <taxon>Sunxiuqinia</taxon>
    </lineage>
</organism>
<dbReference type="Gene3D" id="3.40.640.10">
    <property type="entry name" value="Type I PLP-dependent aspartate aminotransferase-like (Major domain)"/>
    <property type="match status" value="1"/>
</dbReference>
<evidence type="ECO:0000313" key="6">
    <source>
        <dbReference type="EMBL" id="TDN98217.1"/>
    </source>
</evidence>
<evidence type="ECO:0000256" key="3">
    <source>
        <dbReference type="PIRSR" id="PIRSR000390-1"/>
    </source>
</evidence>
<dbReference type="OrthoDB" id="9810913at2"/>
<dbReference type="PANTHER" id="PTHR30244">
    <property type="entry name" value="TRANSAMINASE"/>
    <property type="match status" value="1"/>
</dbReference>
<dbReference type="GO" id="GO:0008483">
    <property type="term" value="F:transaminase activity"/>
    <property type="evidence" value="ECO:0007669"/>
    <property type="project" value="TreeGrafter"/>
</dbReference>
<evidence type="ECO:0000256" key="5">
    <source>
        <dbReference type="RuleBase" id="RU004508"/>
    </source>
</evidence>
<proteinExistence type="inferred from homology"/>
<dbReference type="Proteomes" id="UP000294848">
    <property type="component" value="Unassembled WGS sequence"/>
</dbReference>
<dbReference type="InterPro" id="IPR015424">
    <property type="entry name" value="PyrdxlP-dep_Trfase"/>
</dbReference>
<gene>
    <name evidence="6" type="ORF">DET52_1084</name>
</gene>
<name>A0A4R6GSR3_9BACT</name>
<feature type="modified residue" description="N6-(pyridoxal phosphate)lysine" evidence="4">
    <location>
        <position position="187"/>
    </location>
</feature>
<feature type="active site" description="Proton acceptor" evidence="3">
    <location>
        <position position="187"/>
    </location>
</feature>
<evidence type="ECO:0000256" key="4">
    <source>
        <dbReference type="PIRSR" id="PIRSR000390-2"/>
    </source>
</evidence>
<dbReference type="FunFam" id="3.40.640.10:FF:000176">
    <property type="entry name" value="Nucleotide sugar transaminase"/>
    <property type="match status" value="1"/>
</dbReference>
<reference evidence="6 7" key="1">
    <citation type="submission" date="2019-03" db="EMBL/GenBank/DDBJ databases">
        <title>Freshwater and sediment microbial communities from various areas in North America, analyzing microbe dynamics in response to fracking.</title>
        <authorList>
            <person name="Lamendella R."/>
        </authorList>
    </citation>
    <scope>NUCLEOTIDE SEQUENCE [LARGE SCALE GENOMIC DNA]</scope>
    <source>
        <strain evidence="6 7">114D</strain>
    </source>
</reference>
<protein>
    <submittedName>
        <fullName evidence="6">dTDP-4-amino-4,6-dideoxygalactose transaminase</fullName>
    </submittedName>
</protein>
<dbReference type="InterPro" id="IPR015421">
    <property type="entry name" value="PyrdxlP-dep_Trfase_major"/>
</dbReference>
<dbReference type="Pfam" id="PF01041">
    <property type="entry name" value="DegT_DnrJ_EryC1"/>
    <property type="match status" value="1"/>
</dbReference>
<evidence type="ECO:0000256" key="2">
    <source>
        <dbReference type="ARBA" id="ARBA00037999"/>
    </source>
</evidence>
<dbReference type="Gene3D" id="3.90.1150.10">
    <property type="entry name" value="Aspartate Aminotransferase, domain 1"/>
    <property type="match status" value="1"/>
</dbReference>
<comment type="similarity">
    <text evidence="2 5">Belongs to the DegT/DnrJ/EryC1 family.</text>
</comment>
<dbReference type="InterPro" id="IPR015422">
    <property type="entry name" value="PyrdxlP-dep_Trfase_small"/>
</dbReference>